<dbReference type="SUPFAM" id="SSF109998">
    <property type="entry name" value="Triger factor/SurA peptide-binding domain-like"/>
    <property type="match status" value="1"/>
</dbReference>
<dbReference type="InterPro" id="IPR036611">
    <property type="entry name" value="Trigger_fac_ribosome-bd_sf"/>
</dbReference>
<sequence length="479" mass="55244">MKKETGKLFFTTFAPQIKKDMATVTRENIGLLNDKITVKVAKDDYLPSFEKALKSYSKTANIPGFRKGMVPTGMIKKMHGQSVFTDEVLRTVEKELTKYMTDEKLEIFAQPLPMAENDPRKINMNEPAEYDFAFEVGLKPDFAVANLATAKATRYKVTITEEMINEEVERLQMRHGKMTDPESVTGDDNVLNVTFIESDADGNEVEGGIRKDNSLLVKYFTAGFRDNLQGKKNNDTIVLQLSKAFEEKEREWILNDLGLDKHDHAAADKFWKMLITKVGLVEKAEFNEEFYKAAFPAKAISTEADFRNAVKEDIQAYWDKQAANHLQHEVYHILLDHTKIDFPETFLKRWLEQGAEQPKTAEEAEKELPGFINQLKWTVIIDKIVRENGIEVKPEDIQAFARQQLFGYMGMNVMDAEQPWVAEYINRMMQDRKFVEDSYHRIQSEKVFSWADGQINATEKPVSVEEFTAELEKHQHHHH</sequence>
<keyword evidence="2" id="KW-0413">Isomerase</keyword>
<dbReference type="InterPro" id="IPR005215">
    <property type="entry name" value="Trig_fac"/>
</dbReference>
<gene>
    <name evidence="2" type="primary">tig</name>
    <name evidence="2" type="ORF">P0Y53_08190</name>
</gene>
<dbReference type="EMBL" id="CP119311">
    <property type="protein sequence ID" value="WEK37479.1"/>
    <property type="molecule type" value="Genomic_DNA"/>
</dbReference>
<dbReference type="Gene3D" id="1.10.3120.10">
    <property type="entry name" value="Trigger factor, C-terminal domain"/>
    <property type="match status" value="1"/>
</dbReference>
<proteinExistence type="predicted"/>
<evidence type="ECO:0000313" key="3">
    <source>
        <dbReference type="Proteomes" id="UP001220610"/>
    </source>
</evidence>
<dbReference type="GO" id="GO:0043022">
    <property type="term" value="F:ribosome binding"/>
    <property type="evidence" value="ECO:0007669"/>
    <property type="project" value="TreeGrafter"/>
</dbReference>
<organism evidence="2 3">
    <name type="scientific">Candidatus Pseudobacter hemicellulosilyticus</name>
    <dbReference type="NCBI Taxonomy" id="3121375"/>
    <lineage>
        <taxon>Bacteria</taxon>
        <taxon>Pseudomonadati</taxon>
        <taxon>Bacteroidota</taxon>
        <taxon>Chitinophagia</taxon>
        <taxon>Chitinophagales</taxon>
        <taxon>Chitinophagaceae</taxon>
        <taxon>Pseudobacter</taxon>
    </lineage>
</organism>
<dbReference type="SUPFAM" id="SSF102735">
    <property type="entry name" value="Trigger factor ribosome-binding domain"/>
    <property type="match status" value="1"/>
</dbReference>
<dbReference type="InterPro" id="IPR027304">
    <property type="entry name" value="Trigger_fact/SurA_dom_sf"/>
</dbReference>
<protein>
    <submittedName>
        <fullName evidence="2">Trigger factor</fullName>
        <ecNumber evidence="2">5.2.1.8</ecNumber>
    </submittedName>
</protein>
<dbReference type="PIRSF" id="PIRSF003095">
    <property type="entry name" value="Trigger_factor"/>
    <property type="match status" value="1"/>
</dbReference>
<dbReference type="PANTHER" id="PTHR30560">
    <property type="entry name" value="TRIGGER FACTOR CHAPERONE AND PEPTIDYL-PROLYL CIS/TRANS ISOMERASE"/>
    <property type="match status" value="1"/>
</dbReference>
<evidence type="ECO:0000259" key="1">
    <source>
        <dbReference type="Pfam" id="PF05697"/>
    </source>
</evidence>
<dbReference type="GO" id="GO:0051083">
    <property type="term" value="P:'de novo' cotranslational protein folding"/>
    <property type="evidence" value="ECO:0007669"/>
    <property type="project" value="TreeGrafter"/>
</dbReference>
<dbReference type="InterPro" id="IPR008881">
    <property type="entry name" value="Trigger_fac_ribosome-bd_bac"/>
</dbReference>
<dbReference type="Proteomes" id="UP001220610">
    <property type="component" value="Chromosome"/>
</dbReference>
<dbReference type="Gene3D" id="3.30.70.1050">
    <property type="entry name" value="Trigger factor ribosome-binding domain"/>
    <property type="match status" value="1"/>
</dbReference>
<evidence type="ECO:0000313" key="2">
    <source>
        <dbReference type="EMBL" id="WEK37479.1"/>
    </source>
</evidence>
<accession>A0AAJ5WU79</accession>
<dbReference type="GO" id="GO:0044183">
    <property type="term" value="F:protein folding chaperone"/>
    <property type="evidence" value="ECO:0007669"/>
    <property type="project" value="TreeGrafter"/>
</dbReference>
<dbReference type="NCBIfam" id="TIGR00115">
    <property type="entry name" value="tig"/>
    <property type="match status" value="1"/>
</dbReference>
<dbReference type="GO" id="GO:0043335">
    <property type="term" value="P:protein unfolding"/>
    <property type="evidence" value="ECO:0007669"/>
    <property type="project" value="TreeGrafter"/>
</dbReference>
<reference evidence="2" key="1">
    <citation type="submission" date="2023-03" db="EMBL/GenBank/DDBJ databases">
        <title>Andean soil-derived lignocellulolytic bacterial consortium as a source of novel taxa and putative plastic-active enzymes.</title>
        <authorList>
            <person name="Diaz-Garcia L."/>
            <person name="Chuvochina M."/>
            <person name="Feuerriegel G."/>
            <person name="Bunk B."/>
            <person name="Sproer C."/>
            <person name="Streit W.R."/>
            <person name="Rodriguez L.M."/>
            <person name="Overmann J."/>
            <person name="Jimenez D.J."/>
        </authorList>
    </citation>
    <scope>NUCLEOTIDE SEQUENCE</scope>
    <source>
        <strain evidence="2">MAG 7</strain>
    </source>
</reference>
<dbReference type="EC" id="5.2.1.8" evidence="2"/>
<dbReference type="Pfam" id="PF05697">
    <property type="entry name" value="Trigger_N"/>
    <property type="match status" value="1"/>
</dbReference>
<dbReference type="PANTHER" id="PTHR30560:SF3">
    <property type="entry name" value="TRIGGER FACTOR-LIKE PROTEIN TIG, CHLOROPLASTIC"/>
    <property type="match status" value="1"/>
</dbReference>
<dbReference type="GO" id="GO:0003755">
    <property type="term" value="F:peptidyl-prolyl cis-trans isomerase activity"/>
    <property type="evidence" value="ECO:0007669"/>
    <property type="project" value="UniProtKB-EC"/>
</dbReference>
<dbReference type="GO" id="GO:0015031">
    <property type="term" value="P:protein transport"/>
    <property type="evidence" value="ECO:0007669"/>
    <property type="project" value="InterPro"/>
</dbReference>
<name>A0AAJ5WU79_9BACT</name>
<feature type="domain" description="Trigger factor ribosome-binding bacterial" evidence="1">
    <location>
        <begin position="24"/>
        <end position="171"/>
    </location>
</feature>
<dbReference type="AlphaFoldDB" id="A0AAJ5WU79"/>
<dbReference type="InterPro" id="IPR037041">
    <property type="entry name" value="Trigger_fac_C_sf"/>
</dbReference>